<evidence type="ECO:0000313" key="4">
    <source>
        <dbReference type="Proteomes" id="UP000199608"/>
    </source>
</evidence>
<evidence type="ECO:0000256" key="1">
    <source>
        <dbReference type="SAM" id="Phobius"/>
    </source>
</evidence>
<feature type="domain" description="TadE-like" evidence="2">
    <location>
        <begin position="7"/>
        <end position="49"/>
    </location>
</feature>
<organism evidence="3 4">
    <name type="scientific">Desulfobacula phenolica</name>
    <dbReference type="NCBI Taxonomy" id="90732"/>
    <lineage>
        <taxon>Bacteria</taxon>
        <taxon>Pseudomonadati</taxon>
        <taxon>Thermodesulfobacteriota</taxon>
        <taxon>Desulfobacteria</taxon>
        <taxon>Desulfobacterales</taxon>
        <taxon>Desulfobacteraceae</taxon>
        <taxon>Desulfobacula</taxon>
    </lineage>
</organism>
<gene>
    <name evidence="3" type="ORF">SAMN04487931_103315</name>
</gene>
<keyword evidence="1" id="KW-1133">Transmembrane helix</keyword>
<dbReference type="Pfam" id="PF07811">
    <property type="entry name" value="TadE"/>
    <property type="match status" value="1"/>
</dbReference>
<proteinExistence type="predicted"/>
<dbReference type="EMBL" id="FNLL01000003">
    <property type="protein sequence ID" value="SDT97845.1"/>
    <property type="molecule type" value="Genomic_DNA"/>
</dbReference>
<reference evidence="4" key="1">
    <citation type="submission" date="2016-10" db="EMBL/GenBank/DDBJ databases">
        <authorList>
            <person name="Varghese N."/>
            <person name="Submissions S."/>
        </authorList>
    </citation>
    <scope>NUCLEOTIDE SEQUENCE [LARGE SCALE GENOMIC DNA]</scope>
    <source>
        <strain evidence="4">DSM 3384</strain>
    </source>
</reference>
<evidence type="ECO:0000313" key="3">
    <source>
        <dbReference type="EMBL" id="SDT97845.1"/>
    </source>
</evidence>
<dbReference type="Proteomes" id="UP000199608">
    <property type="component" value="Unassembled WGS sequence"/>
</dbReference>
<name>A0A1H2ES01_9BACT</name>
<protein>
    <submittedName>
        <fullName evidence="3">TadE-like protein</fullName>
    </submittedName>
</protein>
<evidence type="ECO:0000259" key="2">
    <source>
        <dbReference type="Pfam" id="PF07811"/>
    </source>
</evidence>
<dbReference type="InterPro" id="IPR012495">
    <property type="entry name" value="TadE-like_dom"/>
</dbReference>
<dbReference type="RefSeq" id="WP_092231824.1">
    <property type="nucleotide sequence ID" value="NZ_FNLL01000003.1"/>
</dbReference>
<feature type="transmembrane region" description="Helical" evidence="1">
    <location>
        <begin position="13"/>
        <end position="35"/>
    </location>
</feature>
<dbReference type="AlphaFoldDB" id="A0A1H2ES01"/>
<sequence length="134" mass="15048">MLKNQRGGAAVEFAIVLPLLALILFGTIDFALLFYDKQILTNASREVARSRIVKIDPDNLIDYEKIAVEYCKNLINLGNTAKNALDPSKIEIDDSVADYISVSISYDYEHFFTSFLGIESTTITGKTIMRQETF</sequence>
<keyword evidence="1" id="KW-0812">Transmembrane</keyword>
<keyword evidence="4" id="KW-1185">Reference proteome</keyword>
<accession>A0A1H2ES01</accession>
<keyword evidence="1" id="KW-0472">Membrane</keyword>